<feature type="transmembrane region" description="Helical" evidence="12">
    <location>
        <begin position="384"/>
        <end position="407"/>
    </location>
</feature>
<organism evidence="13 14">
    <name type="scientific">Mytilus galloprovincialis</name>
    <name type="common">Mediterranean mussel</name>
    <dbReference type="NCBI Taxonomy" id="29158"/>
    <lineage>
        <taxon>Eukaryota</taxon>
        <taxon>Metazoa</taxon>
        <taxon>Spiralia</taxon>
        <taxon>Lophotrochozoa</taxon>
        <taxon>Mollusca</taxon>
        <taxon>Bivalvia</taxon>
        <taxon>Autobranchia</taxon>
        <taxon>Pteriomorphia</taxon>
        <taxon>Mytilida</taxon>
        <taxon>Mytiloidea</taxon>
        <taxon>Mytilidae</taxon>
        <taxon>Mytilinae</taxon>
        <taxon>Mytilus</taxon>
    </lineage>
</organism>
<evidence type="ECO:0000313" key="14">
    <source>
        <dbReference type="Proteomes" id="UP000596742"/>
    </source>
</evidence>
<dbReference type="InterPro" id="IPR023415">
    <property type="entry name" value="LDLR_class-A_CS"/>
</dbReference>
<keyword evidence="5" id="KW-0677">Repeat</keyword>
<dbReference type="FunFam" id="4.10.400.10:FF:000034">
    <property type="entry name" value="Low-density lipoprotein receptor-related protein 2"/>
    <property type="match status" value="1"/>
</dbReference>
<evidence type="ECO:0000256" key="3">
    <source>
        <dbReference type="ARBA" id="ARBA00022692"/>
    </source>
</evidence>
<dbReference type="PROSITE" id="PS50068">
    <property type="entry name" value="LDLRA_2"/>
    <property type="match status" value="1"/>
</dbReference>
<keyword evidence="3 12" id="KW-0812">Transmembrane</keyword>
<dbReference type="PANTHER" id="PTHR24270">
    <property type="entry name" value="LOW-DENSITY LIPOPROTEIN RECEPTOR-RELATED"/>
    <property type="match status" value="1"/>
</dbReference>
<keyword evidence="14" id="KW-1185">Reference proteome</keyword>
<keyword evidence="8 10" id="KW-1015">Disulfide bond</keyword>
<comment type="caution">
    <text evidence="13">The sequence shown here is derived from an EMBL/GenBank/DDBJ whole genome shotgun (WGS) entry which is preliminary data.</text>
</comment>
<evidence type="ECO:0000256" key="1">
    <source>
        <dbReference type="ARBA" id="ARBA00004167"/>
    </source>
</evidence>
<protein>
    <submittedName>
        <fullName evidence="13">Uncharacterized protein</fullName>
    </submittedName>
</protein>
<evidence type="ECO:0000256" key="10">
    <source>
        <dbReference type="PROSITE-ProRule" id="PRU00124"/>
    </source>
</evidence>
<keyword evidence="4" id="KW-0732">Signal</keyword>
<dbReference type="OrthoDB" id="6162345at2759"/>
<comment type="subcellular location">
    <subcellularLocation>
        <location evidence="2">Endomembrane system</location>
    </subcellularLocation>
    <subcellularLocation>
        <location evidence="1">Membrane</location>
        <topology evidence="1">Single-pass membrane protein</topology>
    </subcellularLocation>
</comment>
<dbReference type="SUPFAM" id="SSF57424">
    <property type="entry name" value="LDL receptor-like module"/>
    <property type="match status" value="1"/>
</dbReference>
<evidence type="ECO:0000256" key="7">
    <source>
        <dbReference type="ARBA" id="ARBA00023136"/>
    </source>
</evidence>
<name>A0A8B6D4W7_MYTGA</name>
<dbReference type="SMART" id="SM00192">
    <property type="entry name" value="LDLa"/>
    <property type="match status" value="1"/>
</dbReference>
<feature type="compositionally biased region" description="Polar residues" evidence="11">
    <location>
        <begin position="349"/>
        <end position="371"/>
    </location>
</feature>
<evidence type="ECO:0000256" key="9">
    <source>
        <dbReference type="ARBA" id="ARBA00023180"/>
    </source>
</evidence>
<dbReference type="Pfam" id="PF00057">
    <property type="entry name" value="Ldl_recept_a"/>
    <property type="match status" value="1"/>
</dbReference>
<dbReference type="CDD" id="cd00112">
    <property type="entry name" value="LDLa"/>
    <property type="match status" value="1"/>
</dbReference>
<evidence type="ECO:0000256" key="8">
    <source>
        <dbReference type="ARBA" id="ARBA00023157"/>
    </source>
</evidence>
<evidence type="ECO:0000313" key="13">
    <source>
        <dbReference type="EMBL" id="VDI13457.1"/>
    </source>
</evidence>
<dbReference type="EMBL" id="UYJE01002766">
    <property type="protein sequence ID" value="VDI13457.1"/>
    <property type="molecule type" value="Genomic_DNA"/>
</dbReference>
<evidence type="ECO:0000256" key="4">
    <source>
        <dbReference type="ARBA" id="ARBA00022729"/>
    </source>
</evidence>
<accession>A0A8B6D4W7</accession>
<reference evidence="13" key="1">
    <citation type="submission" date="2018-11" db="EMBL/GenBank/DDBJ databases">
        <authorList>
            <person name="Alioto T."/>
            <person name="Alioto T."/>
        </authorList>
    </citation>
    <scope>NUCLEOTIDE SEQUENCE</scope>
</reference>
<dbReference type="GO" id="GO:0016192">
    <property type="term" value="P:vesicle-mediated transport"/>
    <property type="evidence" value="ECO:0007669"/>
    <property type="project" value="UniProtKB-ARBA"/>
</dbReference>
<dbReference type="GO" id="GO:0012505">
    <property type="term" value="C:endomembrane system"/>
    <property type="evidence" value="ECO:0007669"/>
    <property type="project" value="UniProtKB-SubCell"/>
</dbReference>
<dbReference type="Proteomes" id="UP000596742">
    <property type="component" value="Unassembled WGS sequence"/>
</dbReference>
<evidence type="ECO:0000256" key="2">
    <source>
        <dbReference type="ARBA" id="ARBA00004308"/>
    </source>
</evidence>
<keyword evidence="9" id="KW-0325">Glycoprotein</keyword>
<evidence type="ECO:0000256" key="12">
    <source>
        <dbReference type="SAM" id="Phobius"/>
    </source>
</evidence>
<dbReference type="Gene3D" id="4.10.400.10">
    <property type="entry name" value="Low-density Lipoprotein Receptor"/>
    <property type="match status" value="1"/>
</dbReference>
<gene>
    <name evidence="13" type="ORF">MGAL_10B002354</name>
</gene>
<evidence type="ECO:0000256" key="6">
    <source>
        <dbReference type="ARBA" id="ARBA00022989"/>
    </source>
</evidence>
<dbReference type="AlphaFoldDB" id="A0A8B6D4W7"/>
<dbReference type="GO" id="GO:0005886">
    <property type="term" value="C:plasma membrane"/>
    <property type="evidence" value="ECO:0007669"/>
    <property type="project" value="TreeGrafter"/>
</dbReference>
<evidence type="ECO:0000256" key="5">
    <source>
        <dbReference type="ARBA" id="ARBA00022737"/>
    </source>
</evidence>
<dbReference type="InterPro" id="IPR036055">
    <property type="entry name" value="LDL_receptor-like_sf"/>
</dbReference>
<dbReference type="InterPro" id="IPR002172">
    <property type="entry name" value="LDrepeatLR_classA_rpt"/>
</dbReference>
<sequence>MNTKREKCSVESCDADQFQCTNGQCIPAKAECDYNFECLDLSDELNCTFVQPCPETFYQCETGQCVDNKANCTSLESVMPSSSSFVDYQLVSTATAYIPSQTSNHQVTPMLTSSEIYEKHYSSSFILDASSYSYSLEQTTLFSDSFSSYITTSPPSHTASRSYSYLEPYSTQSTTFKLSPESNLQPSKSLTSLVFLSSLQPPTTVGQLSDIISSNTDKRTTTQTHIVSNFIASSMTIGASKSIIFETSYLDKTTNHHSLLFVNSPRTVSPKPLQSVTSTPLMYSTTIVSSKSFRHTSADNSWISISEPSVHDLLYTIFPPNKFSSRDVKSMLVTLTTYEQHRTSTSLNGLFESTSSSTEHPTIKTTPSFESTIPEDKKDNGTAFPYWVIAIIVVIILIAVTTLYIIYRHYVRKRTRKKEFGSITSINIVHPDIVTKKTKPKSNG</sequence>
<feature type="region of interest" description="Disordered" evidence="11">
    <location>
        <begin position="349"/>
        <end position="374"/>
    </location>
</feature>
<feature type="disulfide bond" evidence="10">
    <location>
        <begin position="20"/>
        <end position="38"/>
    </location>
</feature>
<evidence type="ECO:0000256" key="11">
    <source>
        <dbReference type="SAM" id="MobiDB-lite"/>
    </source>
</evidence>
<feature type="disulfide bond" evidence="10">
    <location>
        <begin position="32"/>
        <end position="47"/>
    </location>
</feature>
<keyword evidence="7 12" id="KW-0472">Membrane</keyword>
<proteinExistence type="predicted"/>
<dbReference type="PROSITE" id="PS01209">
    <property type="entry name" value="LDLRA_1"/>
    <property type="match status" value="1"/>
</dbReference>
<feature type="disulfide bond" evidence="10">
    <location>
        <begin position="13"/>
        <end position="25"/>
    </location>
</feature>
<keyword evidence="6 12" id="KW-1133">Transmembrane helix</keyword>
<dbReference type="InterPro" id="IPR050685">
    <property type="entry name" value="LDLR"/>
</dbReference>